<evidence type="ECO:0000256" key="7">
    <source>
        <dbReference type="SAM" id="Phobius"/>
    </source>
</evidence>
<proteinExistence type="inferred from homology"/>
<dbReference type="AlphaFoldDB" id="A4BMN0"/>
<evidence type="ECO:0000256" key="5">
    <source>
        <dbReference type="ARBA" id="ARBA00023136"/>
    </source>
</evidence>
<dbReference type="Pfam" id="PF00510">
    <property type="entry name" value="COX3"/>
    <property type="match status" value="1"/>
</dbReference>
<dbReference type="OrthoDB" id="9810850at2"/>
<dbReference type="eggNOG" id="COG1845">
    <property type="taxonomic scope" value="Bacteria"/>
</dbReference>
<dbReference type="PANTHER" id="PTHR11403:SF6">
    <property type="entry name" value="NITRIC OXIDE REDUCTASE SUBUNIT E"/>
    <property type="match status" value="1"/>
</dbReference>
<feature type="transmembrane region" description="Helical" evidence="7">
    <location>
        <begin position="179"/>
        <end position="197"/>
    </location>
</feature>
<gene>
    <name evidence="9" type="ORF">NB231_17148</name>
</gene>
<dbReference type="Proteomes" id="UP000003374">
    <property type="component" value="Unassembled WGS sequence"/>
</dbReference>
<keyword evidence="5 7" id="KW-0472">Membrane</keyword>
<dbReference type="Gene3D" id="1.20.120.80">
    <property type="entry name" value="Cytochrome c oxidase, subunit III, four-helix bundle"/>
    <property type="match status" value="1"/>
</dbReference>
<dbReference type="RefSeq" id="WP_005005044.1">
    <property type="nucleotide sequence ID" value="NZ_CH672427.1"/>
</dbReference>
<dbReference type="PANTHER" id="PTHR11403">
    <property type="entry name" value="CYTOCHROME C OXIDASE SUBUNIT III"/>
    <property type="match status" value="1"/>
</dbReference>
<keyword evidence="10" id="KW-1185">Reference proteome</keyword>
<dbReference type="CDD" id="cd02862">
    <property type="entry name" value="NorE_like"/>
    <property type="match status" value="1"/>
</dbReference>
<comment type="similarity">
    <text evidence="2 6">Belongs to the cytochrome c oxidase subunit 3 family.</text>
</comment>
<feature type="transmembrane region" description="Helical" evidence="7">
    <location>
        <begin position="95"/>
        <end position="114"/>
    </location>
</feature>
<evidence type="ECO:0000259" key="8">
    <source>
        <dbReference type="PROSITE" id="PS50253"/>
    </source>
</evidence>
<dbReference type="HOGENOM" id="CLU_044071_2_0_6"/>
<protein>
    <submittedName>
        <fullName evidence="9">Putative additional subunit of nitric oxide reductase (Nor) complex, membrane protein</fullName>
    </submittedName>
</protein>
<feature type="domain" description="Heme-copper oxidase subunit III family profile" evidence="8">
    <location>
        <begin position="1"/>
        <end position="198"/>
    </location>
</feature>
<organism evidence="9 10">
    <name type="scientific">Nitrococcus mobilis Nb-231</name>
    <dbReference type="NCBI Taxonomy" id="314278"/>
    <lineage>
        <taxon>Bacteria</taxon>
        <taxon>Pseudomonadati</taxon>
        <taxon>Pseudomonadota</taxon>
        <taxon>Gammaproteobacteria</taxon>
        <taxon>Chromatiales</taxon>
        <taxon>Ectothiorhodospiraceae</taxon>
        <taxon>Nitrococcus</taxon>
    </lineage>
</organism>
<evidence type="ECO:0000256" key="3">
    <source>
        <dbReference type="ARBA" id="ARBA00022692"/>
    </source>
</evidence>
<keyword evidence="4 7" id="KW-1133">Transmembrane helix</keyword>
<sequence length="198" mass="21539">MTLSDQALLAHDPESRALPGDIAIWLFILTELVVFGLLFVGLEVGWRNAPETFAQGARTLHVAAGFANTLVLITGSFFVASAVRSIRQGCIRACVLLLLGGMATGALFALIKIAEYQALIDAGYRLGTSIFYSFYFLATGFHLLHVLIAMLVLLIVAVRCLFGAYDADSPTGIETAASFWHMVDLVWIVLFPLLYILP</sequence>
<evidence type="ECO:0000313" key="9">
    <source>
        <dbReference type="EMBL" id="EAR23568.1"/>
    </source>
</evidence>
<feature type="transmembrane region" description="Helical" evidence="7">
    <location>
        <begin position="62"/>
        <end position="83"/>
    </location>
</feature>
<dbReference type="InterPro" id="IPR000298">
    <property type="entry name" value="Cyt_c_oxidase-like_su3"/>
</dbReference>
<dbReference type="PROSITE" id="PS50253">
    <property type="entry name" value="COX3"/>
    <property type="match status" value="1"/>
</dbReference>
<name>A4BMN0_9GAMM</name>
<dbReference type="InterPro" id="IPR035973">
    <property type="entry name" value="Cyt_c_oxidase_su3-like_sf"/>
</dbReference>
<dbReference type="STRING" id="314278.NB231_17148"/>
<dbReference type="InterPro" id="IPR024791">
    <property type="entry name" value="Cyt_c/ubiquinol_Oxase_su3"/>
</dbReference>
<keyword evidence="3 6" id="KW-0812">Transmembrane</keyword>
<reference evidence="9 10" key="1">
    <citation type="submission" date="2006-02" db="EMBL/GenBank/DDBJ databases">
        <authorList>
            <person name="Waterbury J."/>
            <person name="Ferriera S."/>
            <person name="Johnson J."/>
            <person name="Kravitz S."/>
            <person name="Halpern A."/>
            <person name="Remington K."/>
            <person name="Beeson K."/>
            <person name="Tran B."/>
            <person name="Rogers Y.-H."/>
            <person name="Friedman R."/>
            <person name="Venter J.C."/>
        </authorList>
    </citation>
    <scope>NUCLEOTIDE SEQUENCE [LARGE SCALE GENOMIC DNA]</scope>
    <source>
        <strain evidence="9 10">Nb-231</strain>
    </source>
</reference>
<evidence type="ECO:0000256" key="2">
    <source>
        <dbReference type="ARBA" id="ARBA00010581"/>
    </source>
</evidence>
<dbReference type="EMBL" id="AAOF01000001">
    <property type="protein sequence ID" value="EAR23568.1"/>
    <property type="molecule type" value="Genomic_DNA"/>
</dbReference>
<dbReference type="InterPro" id="IPR013833">
    <property type="entry name" value="Cyt_c_oxidase_su3_a-hlx"/>
</dbReference>
<dbReference type="SUPFAM" id="SSF81452">
    <property type="entry name" value="Cytochrome c oxidase subunit III-like"/>
    <property type="match status" value="1"/>
</dbReference>
<dbReference type="GO" id="GO:0005886">
    <property type="term" value="C:plasma membrane"/>
    <property type="evidence" value="ECO:0007669"/>
    <property type="project" value="UniProtKB-SubCell"/>
</dbReference>
<evidence type="ECO:0000313" key="10">
    <source>
        <dbReference type="Proteomes" id="UP000003374"/>
    </source>
</evidence>
<comment type="subcellular location">
    <subcellularLocation>
        <location evidence="6">Cell membrane</location>
        <topology evidence="6">Multi-pass membrane protein</topology>
    </subcellularLocation>
    <subcellularLocation>
        <location evidence="1">Membrane</location>
        <topology evidence="1">Multi-pass membrane protein</topology>
    </subcellularLocation>
</comment>
<evidence type="ECO:0000256" key="4">
    <source>
        <dbReference type="ARBA" id="ARBA00022989"/>
    </source>
</evidence>
<evidence type="ECO:0000256" key="1">
    <source>
        <dbReference type="ARBA" id="ARBA00004141"/>
    </source>
</evidence>
<feature type="transmembrane region" description="Helical" evidence="7">
    <location>
        <begin position="134"/>
        <end position="158"/>
    </location>
</feature>
<feature type="transmembrane region" description="Helical" evidence="7">
    <location>
        <begin position="22"/>
        <end position="42"/>
    </location>
</feature>
<dbReference type="GO" id="GO:0004129">
    <property type="term" value="F:cytochrome-c oxidase activity"/>
    <property type="evidence" value="ECO:0007669"/>
    <property type="project" value="InterPro"/>
</dbReference>
<accession>A4BMN0</accession>
<comment type="caution">
    <text evidence="9">The sequence shown here is derived from an EMBL/GenBank/DDBJ whole genome shotgun (WGS) entry which is preliminary data.</text>
</comment>
<dbReference type="GO" id="GO:0019646">
    <property type="term" value="P:aerobic electron transport chain"/>
    <property type="evidence" value="ECO:0007669"/>
    <property type="project" value="InterPro"/>
</dbReference>
<evidence type="ECO:0000256" key="6">
    <source>
        <dbReference type="RuleBase" id="RU003376"/>
    </source>
</evidence>